<dbReference type="RefSeq" id="WP_212967169.1">
    <property type="nucleotide sequence ID" value="NZ_BORB01000040.1"/>
</dbReference>
<keyword evidence="1" id="KW-0812">Transmembrane</keyword>
<organism evidence="2 3">
    <name type="scientific">Lederbergia ruris</name>
    <dbReference type="NCBI Taxonomy" id="217495"/>
    <lineage>
        <taxon>Bacteria</taxon>
        <taxon>Bacillati</taxon>
        <taxon>Bacillota</taxon>
        <taxon>Bacilli</taxon>
        <taxon>Bacillales</taxon>
        <taxon>Bacillaceae</taxon>
        <taxon>Lederbergia</taxon>
    </lineage>
</organism>
<feature type="transmembrane region" description="Helical" evidence="1">
    <location>
        <begin position="205"/>
        <end position="222"/>
    </location>
</feature>
<evidence type="ECO:0000313" key="3">
    <source>
        <dbReference type="Proteomes" id="UP000679950"/>
    </source>
</evidence>
<feature type="transmembrane region" description="Helical" evidence="1">
    <location>
        <begin position="86"/>
        <end position="107"/>
    </location>
</feature>
<sequence>MSIQRALKIHNQDKWTWLYIAFIILFVSFLFALTIGVLIPGDEKALVTGFSYIFVYMFVMGVVGFNQTFAYAMGMSLRRTDYWMSIAIMGLRSCLLFTILFVLLAWVEEWTHGWGNQLIFFNFPYLNDGNIFEQFAVYFIAFVNFFFLGLFISIFTKRYGLRGLLTLGLTVLFSITLAVLLATYFEVWTDLFHWVVQHTAFQLSIWLIPLALLYMIVSFLIIRRTAV</sequence>
<protein>
    <recommendedName>
        <fullName evidence="4">ABC transporter permease</fullName>
    </recommendedName>
</protein>
<feature type="transmembrane region" description="Helical" evidence="1">
    <location>
        <begin position="16"/>
        <end position="39"/>
    </location>
</feature>
<name>A0ABQ4KMX8_9BACI</name>
<keyword evidence="3" id="KW-1185">Reference proteome</keyword>
<feature type="transmembrane region" description="Helical" evidence="1">
    <location>
        <begin position="135"/>
        <end position="156"/>
    </location>
</feature>
<dbReference type="Proteomes" id="UP000679950">
    <property type="component" value="Unassembled WGS sequence"/>
</dbReference>
<evidence type="ECO:0000256" key="1">
    <source>
        <dbReference type="SAM" id="Phobius"/>
    </source>
</evidence>
<dbReference type="EMBL" id="BORB01000040">
    <property type="protein sequence ID" value="GIN59283.1"/>
    <property type="molecule type" value="Genomic_DNA"/>
</dbReference>
<gene>
    <name evidence="2" type="ORF">J8TS2_36020</name>
</gene>
<comment type="caution">
    <text evidence="2">The sequence shown here is derived from an EMBL/GenBank/DDBJ whole genome shotgun (WGS) entry which is preliminary data.</text>
</comment>
<evidence type="ECO:0008006" key="4">
    <source>
        <dbReference type="Google" id="ProtNLM"/>
    </source>
</evidence>
<accession>A0ABQ4KMX8</accession>
<keyword evidence="1" id="KW-0472">Membrane</keyword>
<keyword evidence="1" id="KW-1133">Transmembrane helix</keyword>
<evidence type="ECO:0000313" key="2">
    <source>
        <dbReference type="EMBL" id="GIN59283.1"/>
    </source>
</evidence>
<reference evidence="2 3" key="1">
    <citation type="submission" date="2021-03" db="EMBL/GenBank/DDBJ databases">
        <title>Antimicrobial resistance genes in bacteria isolated from Japanese honey, and their potential for conferring macrolide and lincosamide resistance in the American foulbrood pathogen Paenibacillus larvae.</title>
        <authorList>
            <person name="Okamoto M."/>
            <person name="Kumagai M."/>
            <person name="Kanamori H."/>
            <person name="Takamatsu D."/>
        </authorList>
    </citation>
    <scope>NUCLEOTIDE SEQUENCE [LARGE SCALE GENOMIC DNA]</scope>
    <source>
        <strain evidence="2 3">J8TS2</strain>
    </source>
</reference>
<proteinExistence type="predicted"/>
<feature type="transmembrane region" description="Helical" evidence="1">
    <location>
        <begin position="45"/>
        <end position="65"/>
    </location>
</feature>
<feature type="transmembrane region" description="Helical" evidence="1">
    <location>
        <begin position="163"/>
        <end position="185"/>
    </location>
</feature>